<dbReference type="OrthoDB" id="2226198at2"/>
<dbReference type="Gene3D" id="1.10.720.30">
    <property type="entry name" value="SAP domain"/>
    <property type="match status" value="1"/>
</dbReference>
<dbReference type="RefSeq" id="WP_074566636.1">
    <property type="nucleotide sequence ID" value="NZ_FNGX01000002.1"/>
</dbReference>
<dbReference type="EMBL" id="FNGX01000002">
    <property type="protein sequence ID" value="SDL48206.1"/>
    <property type="molecule type" value="Genomic_DNA"/>
</dbReference>
<sequence>MKKLYLVVDSFIDSQDEGVFYPIGAIYPREGYEPDEKRVKSFLKGENAKGSVLIKELIQLPAKEAVETPKEVAEEPEKELNRDEIKAKLDELGVDYKKNARTEVLADLLAEQEGE</sequence>
<organism evidence="1 2">
    <name type="scientific">Streptococcus equinus</name>
    <name type="common">Streptococcus bovis</name>
    <dbReference type="NCBI Taxonomy" id="1335"/>
    <lineage>
        <taxon>Bacteria</taxon>
        <taxon>Bacillati</taxon>
        <taxon>Bacillota</taxon>
        <taxon>Bacilli</taxon>
        <taxon>Lactobacillales</taxon>
        <taxon>Streptococcaceae</taxon>
        <taxon>Streptococcus</taxon>
    </lineage>
</organism>
<evidence type="ECO:0000313" key="1">
    <source>
        <dbReference type="EMBL" id="SDL48206.1"/>
    </source>
</evidence>
<accession>A0A1G9KF68</accession>
<protein>
    <recommendedName>
        <fullName evidence="3">HeH/LEM domain-containing protein</fullName>
    </recommendedName>
</protein>
<dbReference type="InterPro" id="IPR036361">
    <property type="entry name" value="SAP_dom_sf"/>
</dbReference>
<reference evidence="1 2" key="1">
    <citation type="submission" date="2016-10" db="EMBL/GenBank/DDBJ databases">
        <authorList>
            <person name="de Groot N.N."/>
        </authorList>
    </citation>
    <scope>NUCLEOTIDE SEQUENCE [LARGE SCALE GENOMIC DNA]</scope>
    <source>
        <strain evidence="1 2">Sb09</strain>
    </source>
</reference>
<dbReference type="Proteomes" id="UP000183162">
    <property type="component" value="Unassembled WGS sequence"/>
</dbReference>
<gene>
    <name evidence="1" type="ORF">SAMN05216400_0806</name>
</gene>
<dbReference type="AlphaFoldDB" id="A0A1G9KF68"/>
<evidence type="ECO:0000313" key="2">
    <source>
        <dbReference type="Proteomes" id="UP000183162"/>
    </source>
</evidence>
<evidence type="ECO:0008006" key="3">
    <source>
        <dbReference type="Google" id="ProtNLM"/>
    </source>
</evidence>
<name>A0A1G9KF68_STREI</name>
<proteinExistence type="predicted"/>